<protein>
    <submittedName>
        <fullName evidence="1">Uncharacterized protein</fullName>
    </submittedName>
</protein>
<gene>
    <name evidence="1" type="ORF">ZT1A5_G12064</name>
</gene>
<dbReference type="Proteomes" id="UP000215453">
    <property type="component" value="Chromosome 21"/>
</dbReference>
<name>A0A1Y6M3X6_ZYMTR</name>
<sequence length="373" mass="41933">MICSRGSLRAALRRVRGPFAGPRIREIVIYENIHDVLDLVDFIGAPYRTSLRLLRRVLTARVLRPDVSANMPRTSAASDSSDELAELAVSSTFGSLQGLRKSQHRRPMRISTRRQRLLSATVPANPKYPTDASLPPIERGKVSCTVVADYRWGPRFGRPIIEKKGCNQVQETLKKATKSGILPNSAECENDGHGRTMLDFMSTFGLVDGQAWYNRPTLLHFRSSMREVRRDGHEMVHVLWFGAGGEERGGLGMDIACHKCTTESRPFWCVTAVVSELEVTPSSIQDKLQVELNRIIHEREALVKASWRGEALIEKLGADKTILQTSLDCTVSQAQIEIARLQKDHATIRHQRSCRLGWRNSTLWPWPASPHQP</sequence>
<organism evidence="1 2">
    <name type="scientific">Zymoseptoria tritici ST99CH_1A5</name>
    <dbReference type="NCBI Taxonomy" id="1276529"/>
    <lineage>
        <taxon>Eukaryota</taxon>
        <taxon>Fungi</taxon>
        <taxon>Dikarya</taxon>
        <taxon>Ascomycota</taxon>
        <taxon>Pezizomycotina</taxon>
        <taxon>Dothideomycetes</taxon>
        <taxon>Dothideomycetidae</taxon>
        <taxon>Mycosphaerellales</taxon>
        <taxon>Mycosphaerellaceae</taxon>
        <taxon>Zymoseptoria</taxon>
    </lineage>
</organism>
<evidence type="ECO:0000313" key="1">
    <source>
        <dbReference type="EMBL" id="SMY30609.1"/>
    </source>
</evidence>
<evidence type="ECO:0000313" key="2">
    <source>
        <dbReference type="Proteomes" id="UP000215453"/>
    </source>
</evidence>
<dbReference type="EMBL" id="LT882696">
    <property type="protein sequence ID" value="SMY30609.1"/>
    <property type="molecule type" value="Genomic_DNA"/>
</dbReference>
<proteinExistence type="predicted"/>
<dbReference type="AlphaFoldDB" id="A0A1Y6M3X6"/>
<reference evidence="1 2" key="1">
    <citation type="submission" date="2016-10" db="EMBL/GenBank/DDBJ databases">
        <authorList>
            <person name="Varghese N."/>
        </authorList>
    </citation>
    <scope>NUCLEOTIDE SEQUENCE [LARGE SCALE GENOMIC DNA]</scope>
</reference>
<accession>A0A1Y6M3X6</accession>